<accession>A0A151RRD5</accession>
<dbReference type="Gene3D" id="1.10.340.70">
    <property type="match status" value="1"/>
</dbReference>
<dbReference type="SUPFAM" id="SSF56672">
    <property type="entry name" value="DNA/RNA polymerases"/>
    <property type="match status" value="1"/>
</dbReference>
<dbReference type="InterPro" id="IPR001584">
    <property type="entry name" value="Integrase_cat-core"/>
</dbReference>
<feature type="domain" description="Integrase catalytic" evidence="2">
    <location>
        <begin position="464"/>
        <end position="573"/>
    </location>
</feature>
<dbReference type="CDD" id="cd01647">
    <property type="entry name" value="RT_LTR"/>
    <property type="match status" value="1"/>
</dbReference>
<dbReference type="AlphaFoldDB" id="A0A151RRD5"/>
<dbReference type="InterPro" id="IPR043128">
    <property type="entry name" value="Rev_trsase/Diguanyl_cyclase"/>
</dbReference>
<dbReference type="InterPro" id="IPR041588">
    <property type="entry name" value="Integrase_H2C2"/>
</dbReference>
<dbReference type="SUPFAM" id="SSF53098">
    <property type="entry name" value="Ribonuclease H-like"/>
    <property type="match status" value="1"/>
</dbReference>
<gene>
    <name evidence="3" type="ORF">KK1_033398</name>
</gene>
<dbReference type="FunFam" id="3.30.70.270:FF:000020">
    <property type="entry name" value="Transposon Tf2-6 polyprotein-like Protein"/>
    <property type="match status" value="1"/>
</dbReference>
<dbReference type="InterPro" id="IPR043502">
    <property type="entry name" value="DNA/RNA_pol_sf"/>
</dbReference>
<evidence type="ECO:0000259" key="2">
    <source>
        <dbReference type="PROSITE" id="PS50994"/>
    </source>
</evidence>
<dbReference type="InterPro" id="IPR050951">
    <property type="entry name" value="Retrovirus_Pol_polyprotein"/>
</dbReference>
<evidence type="ECO:0000256" key="1">
    <source>
        <dbReference type="ARBA" id="ARBA00023268"/>
    </source>
</evidence>
<evidence type="ECO:0000313" key="4">
    <source>
        <dbReference type="Proteomes" id="UP000075243"/>
    </source>
</evidence>
<dbReference type="GO" id="GO:0015074">
    <property type="term" value="P:DNA integration"/>
    <property type="evidence" value="ECO:0007669"/>
    <property type="project" value="InterPro"/>
</dbReference>
<protein>
    <submittedName>
        <fullName evidence="3">Transposon Ty3-I Gag-Pol polyprotein</fullName>
    </submittedName>
</protein>
<dbReference type="PANTHER" id="PTHR37984:SF5">
    <property type="entry name" value="PROTEIN NYNRIN-LIKE"/>
    <property type="match status" value="1"/>
</dbReference>
<keyword evidence="1" id="KW-0511">Multifunctional enzyme</keyword>
<keyword evidence="4" id="KW-1185">Reference proteome</keyword>
<evidence type="ECO:0000313" key="3">
    <source>
        <dbReference type="EMBL" id="KYP45116.1"/>
    </source>
</evidence>
<dbReference type="EMBL" id="KQ483602">
    <property type="protein sequence ID" value="KYP45116.1"/>
    <property type="molecule type" value="Genomic_DNA"/>
</dbReference>
<dbReference type="Gene3D" id="3.30.70.270">
    <property type="match status" value="2"/>
</dbReference>
<dbReference type="PROSITE" id="PS50994">
    <property type="entry name" value="INTEGRASE"/>
    <property type="match status" value="1"/>
</dbReference>
<name>A0A151RRD5_CAJCA</name>
<dbReference type="Gene3D" id="3.30.420.10">
    <property type="entry name" value="Ribonuclease H-like superfamily/Ribonuclease H"/>
    <property type="match status" value="1"/>
</dbReference>
<dbReference type="InterPro" id="IPR000477">
    <property type="entry name" value="RT_dom"/>
</dbReference>
<dbReference type="Pfam" id="PF00078">
    <property type="entry name" value="RVT_1"/>
    <property type="match status" value="1"/>
</dbReference>
<dbReference type="Pfam" id="PF17921">
    <property type="entry name" value="Integrase_H2C2"/>
    <property type="match status" value="1"/>
</dbReference>
<reference evidence="3" key="1">
    <citation type="journal article" date="2012" name="Nat. Biotechnol.">
        <title>Draft genome sequence of pigeonpea (Cajanus cajan), an orphan legume crop of resource-poor farmers.</title>
        <authorList>
            <person name="Varshney R.K."/>
            <person name="Chen W."/>
            <person name="Li Y."/>
            <person name="Bharti A.K."/>
            <person name="Saxena R.K."/>
            <person name="Schlueter J.A."/>
            <person name="Donoghue M.T."/>
            <person name="Azam S."/>
            <person name="Fan G."/>
            <person name="Whaley A.M."/>
            <person name="Farmer A.D."/>
            <person name="Sheridan J."/>
            <person name="Iwata A."/>
            <person name="Tuteja R."/>
            <person name="Penmetsa R.V."/>
            <person name="Wu W."/>
            <person name="Upadhyaya H.D."/>
            <person name="Yang S.P."/>
            <person name="Shah T."/>
            <person name="Saxena K.B."/>
            <person name="Michael T."/>
            <person name="McCombie W.R."/>
            <person name="Yang B."/>
            <person name="Zhang G."/>
            <person name="Yang H."/>
            <person name="Wang J."/>
            <person name="Spillane C."/>
            <person name="Cook D.R."/>
            <person name="May G.D."/>
            <person name="Xu X."/>
            <person name="Jackson S.A."/>
        </authorList>
    </citation>
    <scope>NUCLEOTIDE SEQUENCE [LARGE SCALE GENOMIC DNA]</scope>
</reference>
<organism evidence="3 4">
    <name type="scientific">Cajanus cajan</name>
    <name type="common">Pigeon pea</name>
    <name type="synonym">Cajanus indicus</name>
    <dbReference type="NCBI Taxonomy" id="3821"/>
    <lineage>
        <taxon>Eukaryota</taxon>
        <taxon>Viridiplantae</taxon>
        <taxon>Streptophyta</taxon>
        <taxon>Embryophyta</taxon>
        <taxon>Tracheophyta</taxon>
        <taxon>Spermatophyta</taxon>
        <taxon>Magnoliopsida</taxon>
        <taxon>eudicotyledons</taxon>
        <taxon>Gunneridae</taxon>
        <taxon>Pentapetalae</taxon>
        <taxon>rosids</taxon>
        <taxon>fabids</taxon>
        <taxon>Fabales</taxon>
        <taxon>Fabaceae</taxon>
        <taxon>Papilionoideae</taxon>
        <taxon>50 kb inversion clade</taxon>
        <taxon>NPAAA clade</taxon>
        <taxon>indigoferoid/millettioid clade</taxon>
        <taxon>Phaseoleae</taxon>
        <taxon>Cajanus</taxon>
    </lineage>
</organism>
<dbReference type="GO" id="GO:0003676">
    <property type="term" value="F:nucleic acid binding"/>
    <property type="evidence" value="ECO:0007669"/>
    <property type="project" value="InterPro"/>
</dbReference>
<dbReference type="InterPro" id="IPR012337">
    <property type="entry name" value="RNaseH-like_sf"/>
</dbReference>
<dbReference type="Gramene" id="C.cajan_29603.t">
    <property type="protein sequence ID" value="C.cajan_29603.t"/>
    <property type="gene ID" value="C.cajan_29603"/>
</dbReference>
<dbReference type="Proteomes" id="UP000075243">
    <property type="component" value="Unassembled WGS sequence"/>
</dbReference>
<dbReference type="Pfam" id="PF17919">
    <property type="entry name" value="RT_RNaseH_2"/>
    <property type="match status" value="1"/>
</dbReference>
<dbReference type="InterPro" id="IPR041577">
    <property type="entry name" value="RT_RNaseH_2"/>
</dbReference>
<dbReference type="GO" id="GO:0003824">
    <property type="term" value="F:catalytic activity"/>
    <property type="evidence" value="ECO:0007669"/>
    <property type="project" value="UniProtKB-KW"/>
</dbReference>
<dbReference type="InterPro" id="IPR036397">
    <property type="entry name" value="RNaseH_sf"/>
</dbReference>
<proteinExistence type="predicted"/>
<dbReference type="PANTHER" id="PTHR37984">
    <property type="entry name" value="PROTEIN CBG26694"/>
    <property type="match status" value="1"/>
</dbReference>
<dbReference type="Pfam" id="PF00665">
    <property type="entry name" value="rve"/>
    <property type="match status" value="1"/>
</dbReference>
<sequence length="668" mass="76650">MVKKSNGKWRMCIDALVDGAAGHQRLSFLDAYSGYNQIPMYPPAEGKTAFITDLTNFCYKVMPFGLRNSGATYQQLMDKIFRRQLGTCLEVYVDDIRRHHMRLNPAKCTFGVAGGKFLGFMLSRRGIEANLDKCQAIVNMRSPHNVKEMQRLAGHIASLARFLPCMADKSRPIMSLLKKATKFQWTEECESAFQDFKTMLTAPPLLAKPDPQLDMIMYISVSDKAICTALVQEKTEQMPVYFVSRVLQEAETRYQHLEKMVLALVHTARRLRHYFQSHRVLVRTDSPIVKVLWKLKLAGRMVAWSIELSQFDIRFEPRGPIKAQSMADFINEFTLKFPPESPCWMNGIVNHLLTGELPEDPLEAKKMRTMAPRYTLIVGELYKRGMSSPLLKCLTPEQAHYVLREIHKGICGTHSGERTLVAKVVRVGYYWPTLTADCTKFVQQCQPCQQHGLLTNLPAEGLHFITTPWSFSVWGMDILGSFPPAKGQVKFLIVAVDHFTKWIEAEAVATISANNVQKFFWKNVITRFRVPYALITDNDLQFTDRRFNEFLEGLQIKHRVTSVEHPQSNGQAEGQWPDHLHEILWAYRCTPQSSTKETPFRLAYRTDAMIPVEIGEPSLKRQQFTKEDNTEALNIKLDLIEEARDRAFINIEACRARVSRKHRTKIKP</sequence>